<accession>A0A1R1PKQ5</accession>
<comment type="subcellular location">
    <subcellularLocation>
        <location evidence="1">Endomembrane system</location>
    </subcellularLocation>
</comment>
<dbReference type="Pfam" id="PF00122">
    <property type="entry name" value="E1-E2_ATPase"/>
    <property type="match status" value="1"/>
</dbReference>
<organism evidence="4 5">
    <name type="scientific">Zancudomyces culisetae</name>
    <name type="common">Gut fungus</name>
    <name type="synonym">Smittium culisetae</name>
    <dbReference type="NCBI Taxonomy" id="1213189"/>
    <lineage>
        <taxon>Eukaryota</taxon>
        <taxon>Fungi</taxon>
        <taxon>Fungi incertae sedis</taxon>
        <taxon>Zoopagomycota</taxon>
        <taxon>Kickxellomycotina</taxon>
        <taxon>Harpellomycetes</taxon>
        <taxon>Harpellales</taxon>
        <taxon>Legeriomycetaceae</taxon>
        <taxon>Zancudomyces</taxon>
    </lineage>
</organism>
<dbReference type="PANTHER" id="PTHR24092">
    <property type="entry name" value="PROBABLE PHOSPHOLIPID-TRANSPORTING ATPASE"/>
    <property type="match status" value="1"/>
</dbReference>
<name>A0A1R1PKQ5_ZANCU</name>
<dbReference type="Proteomes" id="UP000188320">
    <property type="component" value="Unassembled WGS sequence"/>
</dbReference>
<evidence type="ECO:0000259" key="3">
    <source>
        <dbReference type="Pfam" id="PF00122"/>
    </source>
</evidence>
<reference evidence="5" key="1">
    <citation type="submission" date="2017-01" db="EMBL/GenBank/DDBJ databases">
        <authorList>
            <person name="Wang Y."/>
            <person name="White M."/>
            <person name="Kvist S."/>
            <person name="Moncalvo J.-M."/>
        </authorList>
    </citation>
    <scope>NUCLEOTIDE SEQUENCE [LARGE SCALE GENOMIC DNA]</scope>
    <source>
        <strain evidence="5">COL-18-3</strain>
    </source>
</reference>
<dbReference type="InterPro" id="IPR008250">
    <property type="entry name" value="ATPase_P-typ_transduc_dom_A_sf"/>
</dbReference>
<comment type="caution">
    <text evidence="4">The sequence shown here is derived from an EMBL/GenBank/DDBJ whole genome shotgun (WGS) entry which is preliminary data.</text>
</comment>
<evidence type="ECO:0000256" key="2">
    <source>
        <dbReference type="ARBA" id="ARBA00022448"/>
    </source>
</evidence>
<protein>
    <submittedName>
        <fullName evidence="4">Putative phospholipid-transporting ATPase</fullName>
    </submittedName>
</protein>
<proteinExistence type="predicted"/>
<dbReference type="AlphaFoldDB" id="A0A1R1PKQ5"/>
<evidence type="ECO:0000313" key="4">
    <source>
        <dbReference type="EMBL" id="OMH81550.1"/>
    </source>
</evidence>
<evidence type="ECO:0000256" key="1">
    <source>
        <dbReference type="ARBA" id="ARBA00004308"/>
    </source>
</evidence>
<evidence type="ECO:0000313" key="5">
    <source>
        <dbReference type="Proteomes" id="UP000188320"/>
    </source>
</evidence>
<dbReference type="Gene3D" id="2.70.150.10">
    <property type="entry name" value="Calcium-transporting ATPase, cytoplasmic transduction domain A"/>
    <property type="match status" value="1"/>
</dbReference>
<dbReference type="GO" id="GO:0005886">
    <property type="term" value="C:plasma membrane"/>
    <property type="evidence" value="ECO:0007669"/>
    <property type="project" value="TreeGrafter"/>
</dbReference>
<feature type="non-terminal residue" evidence="4">
    <location>
        <position position="239"/>
    </location>
</feature>
<dbReference type="SUPFAM" id="SSF81665">
    <property type="entry name" value="Calcium ATPase, transmembrane domain M"/>
    <property type="match status" value="1"/>
</dbReference>
<dbReference type="OrthoDB" id="377733at2759"/>
<gene>
    <name evidence="4" type="ORF">AX774_g4983</name>
</gene>
<dbReference type="GO" id="GO:0140326">
    <property type="term" value="F:ATPase-coupled intramembrane lipid transporter activity"/>
    <property type="evidence" value="ECO:0007669"/>
    <property type="project" value="TreeGrafter"/>
</dbReference>
<dbReference type="InterPro" id="IPR023298">
    <property type="entry name" value="ATPase_P-typ_TM_dom_sf"/>
</dbReference>
<feature type="domain" description="P-type ATPase A" evidence="3">
    <location>
        <begin position="114"/>
        <end position="167"/>
    </location>
</feature>
<keyword evidence="2" id="KW-0813">Transport</keyword>
<dbReference type="SUPFAM" id="SSF81653">
    <property type="entry name" value="Calcium ATPase, transduction domain A"/>
    <property type="match status" value="1"/>
</dbReference>
<dbReference type="PANTHER" id="PTHR24092:SF180">
    <property type="entry name" value="PHOSPHOLIPID-TRANSPORTING ATPASE DNF1-RELATED"/>
    <property type="match status" value="1"/>
</dbReference>
<dbReference type="EMBL" id="LSSK01000869">
    <property type="protein sequence ID" value="OMH81550.1"/>
    <property type="molecule type" value="Genomic_DNA"/>
</dbReference>
<dbReference type="InterPro" id="IPR059000">
    <property type="entry name" value="ATPase_P-type_domA"/>
</dbReference>
<dbReference type="GO" id="GO:0045332">
    <property type="term" value="P:phospholipid translocation"/>
    <property type="evidence" value="ECO:0007669"/>
    <property type="project" value="TreeGrafter"/>
</dbReference>
<keyword evidence="5" id="KW-1185">Reference proteome</keyword>
<sequence>MMAIVQLIPYFKIGPAWAAVLPLLSVLALTAFKDAVEDWRRHISDNRLNNIKTKVIKNVVNKNIIDDPLNTCTKQSSIFGSIFDSYADSNNNSISKTWLSDIHNQTTGGSPIVRNFKWKDVRVGDLIYITENNQIPADILILSSAHDNGACFVDTKDLDGETNLKSRSSLDIFKEYKGIEGVVQLRLVAEADSPTADLQDANGKIKILEKGRTKTVGYNMNNMILRGMVLRNTEWTIGL</sequence>